<feature type="chain" id="PRO_5003447271" description="BPTI/Kunitz inhibitor domain-containing protein" evidence="1">
    <location>
        <begin position="27"/>
        <end position="160"/>
    </location>
</feature>
<accession>G3MQ29</accession>
<evidence type="ECO:0000256" key="1">
    <source>
        <dbReference type="SAM" id="SignalP"/>
    </source>
</evidence>
<sequence>MKFLSAVLLWCLNGIAHRGGDQFVNAEPPKSKLSGLAENVCEMEKNLNGIHCGRPFFERRAYYDKTNNTCVLFVPLRCGDTKGNNFASRQDCFKTCIPNSPCLKERPGIKNGTKGYTYAPKFGVCASVYYGEKAKYWPLYNRFRTEKECRQKCAPEVPLQ</sequence>
<dbReference type="GO" id="GO:0004867">
    <property type="term" value="F:serine-type endopeptidase inhibitor activity"/>
    <property type="evidence" value="ECO:0007669"/>
    <property type="project" value="InterPro"/>
</dbReference>
<evidence type="ECO:0000259" key="2">
    <source>
        <dbReference type="PROSITE" id="PS50279"/>
    </source>
</evidence>
<dbReference type="PROSITE" id="PS50279">
    <property type="entry name" value="BPTI_KUNITZ_2"/>
    <property type="match status" value="1"/>
</dbReference>
<evidence type="ECO:0000313" key="3">
    <source>
        <dbReference type="EMBL" id="AEO35597.1"/>
    </source>
</evidence>
<protein>
    <recommendedName>
        <fullName evidence="2">BPTI/Kunitz inhibitor domain-containing protein</fullName>
    </recommendedName>
</protein>
<feature type="signal peptide" evidence="1">
    <location>
        <begin position="1"/>
        <end position="26"/>
    </location>
</feature>
<dbReference type="SMART" id="SM00131">
    <property type="entry name" value="KU"/>
    <property type="match status" value="1"/>
</dbReference>
<keyword evidence="1" id="KW-0732">Signal</keyword>
<dbReference type="EMBL" id="JO843980">
    <property type="protein sequence ID" value="AEO35597.1"/>
    <property type="molecule type" value="mRNA"/>
</dbReference>
<dbReference type="CDD" id="cd00109">
    <property type="entry name" value="Kunitz-type"/>
    <property type="match status" value="1"/>
</dbReference>
<dbReference type="Gene3D" id="4.10.410.10">
    <property type="entry name" value="Pancreatic trypsin inhibitor Kunitz domain"/>
    <property type="match status" value="1"/>
</dbReference>
<feature type="domain" description="BPTI/Kunitz inhibitor" evidence="2">
    <location>
        <begin position="41"/>
        <end position="96"/>
    </location>
</feature>
<organism evidence="3">
    <name type="scientific">Amblyomma maculatum</name>
    <name type="common">Gulf Coast tick</name>
    <dbReference type="NCBI Taxonomy" id="34609"/>
    <lineage>
        <taxon>Eukaryota</taxon>
        <taxon>Metazoa</taxon>
        <taxon>Ecdysozoa</taxon>
        <taxon>Arthropoda</taxon>
        <taxon>Chelicerata</taxon>
        <taxon>Arachnida</taxon>
        <taxon>Acari</taxon>
        <taxon>Parasitiformes</taxon>
        <taxon>Ixodida</taxon>
        <taxon>Ixodoidea</taxon>
        <taxon>Ixodidae</taxon>
        <taxon>Amblyomminae</taxon>
        <taxon>Amblyomma</taxon>
    </lineage>
</organism>
<dbReference type="InterPro" id="IPR036880">
    <property type="entry name" value="Kunitz_BPTI_sf"/>
</dbReference>
<dbReference type="SUPFAM" id="SSF57362">
    <property type="entry name" value="BPTI-like"/>
    <property type="match status" value="2"/>
</dbReference>
<dbReference type="AlphaFoldDB" id="G3MQ29"/>
<dbReference type="InterPro" id="IPR002223">
    <property type="entry name" value="Kunitz_BPTI"/>
</dbReference>
<dbReference type="Pfam" id="PF00014">
    <property type="entry name" value="Kunitz_BPTI"/>
    <property type="match status" value="1"/>
</dbReference>
<reference evidence="3" key="1">
    <citation type="journal article" date="2011" name="PLoS ONE">
        <title>A deep insight into the sialotranscriptome of the gulf coast tick, Amblyomma maculatum.</title>
        <authorList>
            <person name="Karim S."/>
            <person name="Singh P."/>
            <person name="Ribeiro J.M."/>
        </authorList>
    </citation>
    <scope>NUCLEOTIDE SEQUENCE</scope>
    <source>
        <tissue evidence="3">Salivary gland</tissue>
    </source>
</reference>
<proteinExistence type="evidence at transcript level"/>
<name>G3MQ29_AMBMU</name>